<dbReference type="AlphaFoldDB" id="A0A6A7BMV1"/>
<evidence type="ECO:0000256" key="1">
    <source>
        <dbReference type="ARBA" id="ARBA00004123"/>
    </source>
</evidence>
<dbReference type="EMBL" id="MU006290">
    <property type="protein sequence ID" value="KAF2855468.1"/>
    <property type="molecule type" value="Genomic_DNA"/>
</dbReference>
<feature type="compositionally biased region" description="Low complexity" evidence="8">
    <location>
        <begin position="719"/>
        <end position="731"/>
    </location>
</feature>
<reference evidence="10" key="1">
    <citation type="submission" date="2020-01" db="EMBL/GenBank/DDBJ databases">
        <authorList>
            <consortium name="DOE Joint Genome Institute"/>
            <person name="Haridas S."/>
            <person name="Albert R."/>
            <person name="Binder M."/>
            <person name="Bloem J."/>
            <person name="Labutti K."/>
            <person name="Salamov A."/>
            <person name="Andreopoulos B."/>
            <person name="Baker S.E."/>
            <person name="Barry K."/>
            <person name="Bills G."/>
            <person name="Bluhm B.H."/>
            <person name="Cannon C."/>
            <person name="Castanera R."/>
            <person name="Culley D.E."/>
            <person name="Daum C."/>
            <person name="Ezra D."/>
            <person name="Gonzalez J.B."/>
            <person name="Henrissat B."/>
            <person name="Kuo A."/>
            <person name="Liang C."/>
            <person name="Lipzen A."/>
            <person name="Lutzoni F."/>
            <person name="Magnuson J."/>
            <person name="Mondo S."/>
            <person name="Nolan M."/>
            <person name="Ohm R."/>
            <person name="Pangilinan J."/>
            <person name="Park H.-J."/>
            <person name="Ramirez L."/>
            <person name="Alfaro M."/>
            <person name="Sun H."/>
            <person name="Tritt A."/>
            <person name="Yoshinaga Y."/>
            <person name="Zwiers L.-H."/>
            <person name="Turgeon B.G."/>
            <person name="Goodwin S.B."/>
            <person name="Spatafora J.W."/>
            <person name="Crous P.W."/>
            <person name="Grigoriev I.V."/>
        </authorList>
    </citation>
    <scope>NUCLEOTIDE SEQUENCE</scope>
    <source>
        <strain evidence="10">IPT5</strain>
    </source>
</reference>
<keyword evidence="5" id="KW-0067">ATP-binding</keyword>
<accession>A0A6A7BMV1</accession>
<evidence type="ECO:0000313" key="10">
    <source>
        <dbReference type="EMBL" id="KAF2855468.1"/>
    </source>
</evidence>
<feature type="region of interest" description="Disordered" evidence="8">
    <location>
        <begin position="281"/>
        <end position="301"/>
    </location>
</feature>
<evidence type="ECO:0000256" key="8">
    <source>
        <dbReference type="SAM" id="MobiDB-lite"/>
    </source>
</evidence>
<evidence type="ECO:0000256" key="7">
    <source>
        <dbReference type="ARBA" id="ARBA00023306"/>
    </source>
</evidence>
<keyword evidence="6" id="KW-0539">Nucleus</keyword>
<feature type="domain" description="Checkpoint protein RAD24-like helical bundle" evidence="9">
    <location>
        <begin position="491"/>
        <end position="622"/>
    </location>
</feature>
<keyword evidence="11" id="KW-1185">Reference proteome</keyword>
<dbReference type="Gene3D" id="3.40.50.300">
    <property type="entry name" value="P-loop containing nucleotide triphosphate hydrolases"/>
    <property type="match status" value="1"/>
</dbReference>
<dbReference type="GO" id="GO:0000077">
    <property type="term" value="P:DNA damage checkpoint signaling"/>
    <property type="evidence" value="ECO:0007669"/>
    <property type="project" value="TreeGrafter"/>
</dbReference>
<evidence type="ECO:0000259" key="9">
    <source>
        <dbReference type="Pfam" id="PF25812"/>
    </source>
</evidence>
<dbReference type="GO" id="GO:0005524">
    <property type="term" value="F:ATP binding"/>
    <property type="evidence" value="ECO:0007669"/>
    <property type="project" value="UniProtKB-KW"/>
</dbReference>
<evidence type="ECO:0000256" key="5">
    <source>
        <dbReference type="ARBA" id="ARBA00022840"/>
    </source>
</evidence>
<dbReference type="GO" id="GO:0006281">
    <property type="term" value="P:DNA repair"/>
    <property type="evidence" value="ECO:0007669"/>
    <property type="project" value="InterPro"/>
</dbReference>
<evidence type="ECO:0000256" key="4">
    <source>
        <dbReference type="ARBA" id="ARBA00022763"/>
    </source>
</evidence>
<comment type="subcellular location">
    <subcellularLocation>
        <location evidence="1">Nucleus</location>
    </subcellularLocation>
</comment>
<feature type="region of interest" description="Disordered" evidence="8">
    <location>
        <begin position="810"/>
        <end position="866"/>
    </location>
</feature>
<evidence type="ECO:0000256" key="6">
    <source>
        <dbReference type="ARBA" id="ARBA00023242"/>
    </source>
</evidence>
<dbReference type="PANTHER" id="PTHR12172">
    <property type="entry name" value="CELL CYCLE CHECKPOINT PROTEIN RAD17"/>
    <property type="match status" value="1"/>
</dbReference>
<gene>
    <name evidence="10" type="ORF">T440DRAFT_463875</name>
</gene>
<dbReference type="InterPro" id="IPR004582">
    <property type="entry name" value="Checkpoint_prot_Rad17_Rad24"/>
</dbReference>
<feature type="compositionally biased region" description="Polar residues" evidence="8">
    <location>
        <begin position="78"/>
        <end position="92"/>
    </location>
</feature>
<feature type="compositionally biased region" description="Basic and acidic residues" evidence="8">
    <location>
        <begin position="172"/>
        <end position="181"/>
    </location>
</feature>
<feature type="compositionally biased region" description="Basic and acidic residues" evidence="8">
    <location>
        <begin position="43"/>
        <end position="53"/>
    </location>
</feature>
<dbReference type="GO" id="GO:0003682">
    <property type="term" value="F:chromatin binding"/>
    <property type="evidence" value="ECO:0007669"/>
    <property type="project" value="TreeGrafter"/>
</dbReference>
<name>A0A6A7BMV1_9PLEO</name>
<protein>
    <submittedName>
        <fullName evidence="10">Rad17-domain-containing protein</fullName>
    </submittedName>
</protein>
<evidence type="ECO:0000313" key="11">
    <source>
        <dbReference type="Proteomes" id="UP000799423"/>
    </source>
</evidence>
<comment type="similarity">
    <text evidence="2">Belongs to the rad17/RAD24 family.</text>
</comment>
<dbReference type="Pfam" id="PF25812">
    <property type="entry name" value="RAD24_helical"/>
    <property type="match status" value="1"/>
</dbReference>
<dbReference type="GO" id="GO:0033314">
    <property type="term" value="P:mitotic DNA replication checkpoint signaling"/>
    <property type="evidence" value="ECO:0007669"/>
    <property type="project" value="TreeGrafter"/>
</dbReference>
<keyword evidence="4" id="KW-0227">DNA damage</keyword>
<sequence>MGKPRAARTQPVVLSSDSEAQHSPSPPPARPTRGTLPGTANGARRDGQPDRVQARRAASPKPRKAAKSPVKPKAALQPITSFFSNVPRSQVFQRGPSPEKTDTPPAPVDDILDSSDEHRPLPVKPAAALPVRKRRNDPATADVDNAVKARQKFLRTATGARSTPPPPQPARPEPEDRRPWTDKYGPVSLEELAVHKKKVADVRSWLTDVISGRSRKRLLLLKGSAGSGKTTTMALLSKELGIAMHEWKNPSGSMSTSENFVSATAQFEDFVGRTGTFGSLTFEGQSQKSQHDTPSSTSSRQKQLVLVEEFPNTFTRTSSAVQSFRSSVLNYLAANTQSATAFFSSQADAKPSVTPIVMIISETLLSTNTAAADSFTAHRLLGPEILTHPGVSVLEFNPIAPTYMTKALETVIVKEARKSGRRNTLGPQVIQRLAELGDIRSAVSSLEFLCLRGDDSEGWGAKVNFTKKKGPKDTPMTKMEHESLELVTQRESTLGIFHAVGRVVYNKRLPESTGPRIAQPPNWFPERRRPKASEVNLDTLIDETGTDTQTFIAALHENYVLSCGGADSEETMDSIEGCIEALSDADLLSPVRFGAGSGRRNLQGTGADNLRQDEMCFQTSVRGLLYNLPMPVKRLTPPAGVMGLKPKGQPTGSGAPKGNAYVMYYPASLRLWKQQEEIGGLLELWITRAQRGELLTPSSSLPRITNTTSGGVDTWRKNASFTPTPSSTSAKSTDDNHAPSILLGSGGSARFEMLLERLPYLTTILRKSHTPSPSTAATIREIQKITAFGRGSINSNTEDDDDARDVVEEGGLDEQEQWTTDQPAAETPRRRKGVKFQMKESELESAIPGIVESGTGLVLSDDDIED</sequence>
<dbReference type="PANTHER" id="PTHR12172:SF0">
    <property type="entry name" value="CELL CYCLE CHECKPOINT PROTEIN RAD17"/>
    <property type="match status" value="1"/>
</dbReference>
<keyword evidence="7" id="KW-0131">Cell cycle</keyword>
<dbReference type="Proteomes" id="UP000799423">
    <property type="component" value="Unassembled WGS sequence"/>
</dbReference>
<keyword evidence="3" id="KW-0547">Nucleotide-binding</keyword>
<evidence type="ECO:0000256" key="2">
    <source>
        <dbReference type="ARBA" id="ARBA00006168"/>
    </source>
</evidence>
<dbReference type="OrthoDB" id="10265971at2759"/>
<evidence type="ECO:0000256" key="3">
    <source>
        <dbReference type="ARBA" id="ARBA00022741"/>
    </source>
</evidence>
<dbReference type="GO" id="GO:0003689">
    <property type="term" value="F:DNA clamp loader activity"/>
    <property type="evidence" value="ECO:0007669"/>
    <property type="project" value="TreeGrafter"/>
</dbReference>
<dbReference type="GO" id="GO:0005634">
    <property type="term" value="C:nucleus"/>
    <property type="evidence" value="ECO:0007669"/>
    <property type="project" value="UniProtKB-SubCell"/>
</dbReference>
<dbReference type="Pfam" id="PF03215">
    <property type="entry name" value="Rad17"/>
    <property type="match status" value="1"/>
</dbReference>
<dbReference type="SUPFAM" id="SSF52540">
    <property type="entry name" value="P-loop containing nucleoside triphosphate hydrolases"/>
    <property type="match status" value="1"/>
</dbReference>
<feature type="region of interest" description="Disordered" evidence="8">
    <location>
        <begin position="700"/>
        <end position="738"/>
    </location>
</feature>
<proteinExistence type="inferred from homology"/>
<dbReference type="InterPro" id="IPR057927">
    <property type="entry name" value="RAD24-like_helical"/>
</dbReference>
<feature type="compositionally biased region" description="Polar residues" evidence="8">
    <location>
        <begin position="700"/>
        <end position="711"/>
    </location>
</feature>
<feature type="compositionally biased region" description="Polar residues" evidence="8">
    <location>
        <begin position="12"/>
        <end position="23"/>
    </location>
</feature>
<organism evidence="10 11">
    <name type="scientific">Plenodomus tracheiphilus IPT5</name>
    <dbReference type="NCBI Taxonomy" id="1408161"/>
    <lineage>
        <taxon>Eukaryota</taxon>
        <taxon>Fungi</taxon>
        <taxon>Dikarya</taxon>
        <taxon>Ascomycota</taxon>
        <taxon>Pezizomycotina</taxon>
        <taxon>Dothideomycetes</taxon>
        <taxon>Pleosporomycetidae</taxon>
        <taxon>Pleosporales</taxon>
        <taxon>Pleosporineae</taxon>
        <taxon>Leptosphaeriaceae</taxon>
        <taxon>Plenodomus</taxon>
    </lineage>
</organism>
<dbReference type="InterPro" id="IPR027417">
    <property type="entry name" value="P-loop_NTPase"/>
</dbReference>
<feature type="region of interest" description="Disordered" evidence="8">
    <location>
        <begin position="1"/>
        <end position="183"/>
    </location>
</feature>